<organism evidence="4">
    <name type="scientific">Caenorhabditis brenneri</name>
    <name type="common">Nematode worm</name>
    <dbReference type="NCBI Taxonomy" id="135651"/>
    <lineage>
        <taxon>Eukaryota</taxon>
        <taxon>Metazoa</taxon>
        <taxon>Ecdysozoa</taxon>
        <taxon>Nematoda</taxon>
        <taxon>Chromadorea</taxon>
        <taxon>Rhabditida</taxon>
        <taxon>Rhabditina</taxon>
        <taxon>Rhabditomorpha</taxon>
        <taxon>Rhabditoidea</taxon>
        <taxon>Rhabditidae</taxon>
        <taxon>Peloderinae</taxon>
        <taxon>Caenorhabditis</taxon>
    </lineage>
</organism>
<gene>
    <name evidence="3" type="ORF">CAEBREN_03903</name>
</gene>
<evidence type="ECO:0000256" key="1">
    <source>
        <dbReference type="SAM" id="Coils"/>
    </source>
</evidence>
<feature type="coiled-coil region" evidence="1">
    <location>
        <begin position="338"/>
        <end position="365"/>
    </location>
</feature>
<accession>G0MJM2</accession>
<feature type="compositionally biased region" description="Basic residues" evidence="2">
    <location>
        <begin position="462"/>
        <end position="474"/>
    </location>
</feature>
<sequence length="493" mass="58004">MPREPMSPDEKFKRITENVECTLAKHIDKVRQKIRLIDFNQDNLETDEDYFNECRDRIERYKEEEAAARKGYKNSFDRYALMLCQQLLKMGFASTKDSLLRSIKDGRLLRDFKRARQEDLFIFREVKKEPSFNSCYLFLSSLNRSNFHMNLLKRTDEYEDMLELAFNNRVERVVDSLMEDLLNTVERRSALASLNNRDESVLVDEELDVETVRSGEEELMADPVVETDIVEEVVILEEEAARMEVEVQQEENHSSEGHGNLENIDEDLVKVEELAEKLKKDYEEVKEFNKKPEHIQLFRRSIDQFANDTENVLNSIWVLKDLIENNATMERTSKSDSLNRLDMVREQLRNAINSASQQLQSSQGRLMNILVHHMRGIVGLNKEDKVQIINDFTIGTLLQKFLKNEQIATSPKEELLMTWFQKMRKNPQFQIFQKDYNHWKDLLPLDAMLSSKTESMDTLRKDMRRHLQKGRNNKRANGEPGIGEDPPRKKNNN</sequence>
<name>G0MJM2_CAEBE</name>
<dbReference type="InParanoid" id="G0MJM2"/>
<dbReference type="Proteomes" id="UP000008068">
    <property type="component" value="Unassembled WGS sequence"/>
</dbReference>
<keyword evidence="1" id="KW-0175">Coiled coil</keyword>
<dbReference type="HOGENOM" id="CLU_553455_0_0_1"/>
<reference evidence="4" key="1">
    <citation type="submission" date="2011-07" db="EMBL/GenBank/DDBJ databases">
        <authorList>
            <consortium name="Caenorhabditis brenneri Sequencing and Analysis Consortium"/>
            <person name="Wilson R.K."/>
        </authorList>
    </citation>
    <scope>NUCLEOTIDE SEQUENCE [LARGE SCALE GENOMIC DNA]</scope>
    <source>
        <strain evidence="4">PB2801</strain>
    </source>
</reference>
<dbReference type="EMBL" id="GL379797">
    <property type="protein sequence ID" value="EGT32331.1"/>
    <property type="molecule type" value="Genomic_DNA"/>
</dbReference>
<keyword evidence="4" id="KW-1185">Reference proteome</keyword>
<evidence type="ECO:0000313" key="3">
    <source>
        <dbReference type="EMBL" id="EGT32331.1"/>
    </source>
</evidence>
<protein>
    <submittedName>
        <fullName evidence="3">Uncharacterized protein</fullName>
    </submittedName>
</protein>
<proteinExistence type="predicted"/>
<evidence type="ECO:0000256" key="2">
    <source>
        <dbReference type="SAM" id="MobiDB-lite"/>
    </source>
</evidence>
<dbReference type="AlphaFoldDB" id="G0MJM2"/>
<feature type="region of interest" description="Disordered" evidence="2">
    <location>
        <begin position="462"/>
        <end position="493"/>
    </location>
</feature>
<evidence type="ECO:0000313" key="4">
    <source>
        <dbReference type="Proteomes" id="UP000008068"/>
    </source>
</evidence>
<feature type="coiled-coil region" evidence="1">
    <location>
        <begin position="233"/>
        <end position="291"/>
    </location>
</feature>